<keyword evidence="4" id="KW-1185">Reference proteome</keyword>
<reference evidence="3 4" key="2">
    <citation type="submission" date="2019-01" db="EMBL/GenBank/DDBJ databases">
        <title>Tautonia sociabilis, a novel thermotolerant planctomycete of Isosphaeraceae family, isolated from a 4000 m deep subterranean habitat.</title>
        <authorList>
            <person name="Kovaleva O.L."/>
            <person name="Elcheninov A.G."/>
            <person name="Van Heerden E."/>
            <person name="Toshchakov S.V."/>
            <person name="Novikov A."/>
            <person name="Bonch-Osmolovskaya E.A."/>
            <person name="Kublanov I.V."/>
        </authorList>
    </citation>
    <scope>NUCLEOTIDE SEQUENCE [LARGE SCALE GENOMIC DNA]</scope>
    <source>
        <strain evidence="3 4">GM2012</strain>
    </source>
</reference>
<evidence type="ECO:0000313" key="4">
    <source>
        <dbReference type="Proteomes" id="UP000280296"/>
    </source>
</evidence>
<accession>A0A432MEF7</accession>
<dbReference type="Pfam" id="PF01408">
    <property type="entry name" value="GFO_IDH_MocA"/>
    <property type="match status" value="1"/>
</dbReference>
<dbReference type="InterPro" id="IPR000683">
    <property type="entry name" value="Gfo/Idh/MocA-like_OxRdtase_N"/>
</dbReference>
<dbReference type="SUPFAM" id="SSF51735">
    <property type="entry name" value="NAD(P)-binding Rossmann-fold domains"/>
    <property type="match status" value="1"/>
</dbReference>
<dbReference type="PANTHER" id="PTHR43818:SF9">
    <property type="entry name" value="HYPOTHETICAL OXIDOREDUCTASE"/>
    <property type="match status" value="1"/>
</dbReference>
<protein>
    <submittedName>
        <fullName evidence="3">Gfo/Idh/MocA family oxidoreductase</fullName>
    </submittedName>
</protein>
<dbReference type="RefSeq" id="WP_126727541.1">
    <property type="nucleotide sequence ID" value="NZ_RYZH01000056.1"/>
</dbReference>
<evidence type="ECO:0000259" key="2">
    <source>
        <dbReference type="Pfam" id="PF22725"/>
    </source>
</evidence>
<dbReference type="EMBL" id="RYZH01000056">
    <property type="protein sequence ID" value="RUL83787.1"/>
    <property type="molecule type" value="Genomic_DNA"/>
</dbReference>
<dbReference type="InterPro" id="IPR050463">
    <property type="entry name" value="Gfo/Idh/MocA_oxidrdct_glycsds"/>
</dbReference>
<reference evidence="3 4" key="1">
    <citation type="submission" date="2018-12" db="EMBL/GenBank/DDBJ databases">
        <authorList>
            <person name="Toschakov S.V."/>
        </authorList>
    </citation>
    <scope>NUCLEOTIDE SEQUENCE [LARGE SCALE GENOMIC DNA]</scope>
    <source>
        <strain evidence="3 4">GM2012</strain>
    </source>
</reference>
<organism evidence="3 4">
    <name type="scientific">Tautonia sociabilis</name>
    <dbReference type="NCBI Taxonomy" id="2080755"/>
    <lineage>
        <taxon>Bacteria</taxon>
        <taxon>Pseudomonadati</taxon>
        <taxon>Planctomycetota</taxon>
        <taxon>Planctomycetia</taxon>
        <taxon>Isosphaerales</taxon>
        <taxon>Isosphaeraceae</taxon>
        <taxon>Tautonia</taxon>
    </lineage>
</organism>
<evidence type="ECO:0000259" key="1">
    <source>
        <dbReference type="Pfam" id="PF01408"/>
    </source>
</evidence>
<dbReference type="PANTHER" id="PTHR43818">
    <property type="entry name" value="BCDNA.GH03377"/>
    <property type="match status" value="1"/>
</dbReference>
<comment type="caution">
    <text evidence="3">The sequence shown here is derived from an EMBL/GenBank/DDBJ whole genome shotgun (WGS) entry which is preliminary data.</text>
</comment>
<dbReference type="SUPFAM" id="SSF55347">
    <property type="entry name" value="Glyceraldehyde-3-phosphate dehydrogenase-like, C-terminal domain"/>
    <property type="match status" value="1"/>
</dbReference>
<feature type="domain" description="Gfo/Idh/MocA-like oxidoreductase N-terminal" evidence="1">
    <location>
        <begin position="2"/>
        <end position="120"/>
    </location>
</feature>
<gene>
    <name evidence="3" type="ORF">TsocGM_21620</name>
</gene>
<dbReference type="Gene3D" id="3.30.360.10">
    <property type="entry name" value="Dihydrodipicolinate Reductase, domain 2"/>
    <property type="match status" value="1"/>
</dbReference>
<dbReference type="Proteomes" id="UP000280296">
    <property type="component" value="Unassembled WGS sequence"/>
</dbReference>
<proteinExistence type="predicted"/>
<dbReference type="InterPro" id="IPR036291">
    <property type="entry name" value="NAD(P)-bd_dom_sf"/>
</dbReference>
<dbReference type="GO" id="GO:0000166">
    <property type="term" value="F:nucleotide binding"/>
    <property type="evidence" value="ECO:0007669"/>
    <property type="project" value="InterPro"/>
</dbReference>
<name>A0A432MEF7_9BACT</name>
<feature type="domain" description="GFO/IDH/MocA-like oxidoreductase" evidence="2">
    <location>
        <begin position="133"/>
        <end position="258"/>
    </location>
</feature>
<sequence>MRLGLIGATGHWHSYAAALDRVPGLVLAAVAPAGPEETVGSFDHAPGLSADTRRFEDAEELLDTALLDVVQVAARCDRIPGWTLRCLERGLPVLAEKPLAMDLPTLERLIREAERTGAALVPMHTMRAVPELAAVRRAVRAGAIGEPLLSFSQKSYKWGASRPDWYRSRETFPGLAPWAGIHAFDWLYWILGDVFTEVSGREGASAHPDFPACASQAGFVFTMSNGGVSSVTLDYLRPEGAGSHGDERLRVAGTRGVVELSLAEGRLTLTTATDGPRPVPVRPQLDLFTRLLRSLRGEGPPPIEPIEAGRITEIALKAQQAAETGRAISLEDSPFRRA</sequence>
<dbReference type="Pfam" id="PF22725">
    <property type="entry name" value="GFO_IDH_MocA_C3"/>
    <property type="match status" value="1"/>
</dbReference>
<dbReference type="OrthoDB" id="9815825at2"/>
<dbReference type="AlphaFoldDB" id="A0A432MEF7"/>
<dbReference type="InterPro" id="IPR055170">
    <property type="entry name" value="GFO_IDH_MocA-like_dom"/>
</dbReference>
<evidence type="ECO:0000313" key="3">
    <source>
        <dbReference type="EMBL" id="RUL83787.1"/>
    </source>
</evidence>
<dbReference type="Gene3D" id="3.40.50.720">
    <property type="entry name" value="NAD(P)-binding Rossmann-like Domain"/>
    <property type="match status" value="1"/>
</dbReference>